<dbReference type="AlphaFoldDB" id="A0AA39QGY4"/>
<accession>A0AA39QGY4</accession>
<proteinExistence type="predicted"/>
<dbReference type="InterPro" id="IPR036005">
    <property type="entry name" value="Creatinase/aminopeptidase-like"/>
</dbReference>
<name>A0AA39QGY4_9AGAR</name>
<gene>
    <name evidence="2" type="ORF">EDD18DRAFT_1345550</name>
</gene>
<dbReference type="Proteomes" id="UP001175228">
    <property type="component" value="Unassembled WGS sequence"/>
</dbReference>
<evidence type="ECO:0000259" key="1">
    <source>
        <dbReference type="Pfam" id="PF00557"/>
    </source>
</evidence>
<dbReference type="PANTHER" id="PTHR46112">
    <property type="entry name" value="AMINOPEPTIDASE"/>
    <property type="match status" value="1"/>
</dbReference>
<evidence type="ECO:0000313" key="2">
    <source>
        <dbReference type="EMBL" id="KAK0502732.1"/>
    </source>
</evidence>
<dbReference type="InterPro" id="IPR050659">
    <property type="entry name" value="Peptidase_M24B"/>
</dbReference>
<dbReference type="Gene3D" id="3.90.230.10">
    <property type="entry name" value="Creatinase/methionine aminopeptidase superfamily"/>
    <property type="match status" value="1"/>
</dbReference>
<dbReference type="SUPFAM" id="SSF55920">
    <property type="entry name" value="Creatinase/aminopeptidase"/>
    <property type="match status" value="1"/>
</dbReference>
<dbReference type="InterPro" id="IPR000994">
    <property type="entry name" value="Pept_M24"/>
</dbReference>
<feature type="domain" description="Peptidase M24" evidence="1">
    <location>
        <begin position="2"/>
        <end position="96"/>
    </location>
</feature>
<reference evidence="2" key="1">
    <citation type="submission" date="2023-06" db="EMBL/GenBank/DDBJ databases">
        <authorList>
            <consortium name="Lawrence Berkeley National Laboratory"/>
            <person name="Ahrendt S."/>
            <person name="Sahu N."/>
            <person name="Indic B."/>
            <person name="Wong-Bajracharya J."/>
            <person name="Merenyi Z."/>
            <person name="Ke H.-M."/>
            <person name="Monk M."/>
            <person name="Kocsube S."/>
            <person name="Drula E."/>
            <person name="Lipzen A."/>
            <person name="Balint B."/>
            <person name="Henrissat B."/>
            <person name="Andreopoulos B."/>
            <person name="Martin F.M."/>
            <person name="Harder C.B."/>
            <person name="Rigling D."/>
            <person name="Ford K.L."/>
            <person name="Foster G.D."/>
            <person name="Pangilinan J."/>
            <person name="Papanicolaou A."/>
            <person name="Barry K."/>
            <person name="LaButti K."/>
            <person name="Viragh M."/>
            <person name="Koriabine M."/>
            <person name="Yan M."/>
            <person name="Riley R."/>
            <person name="Champramary S."/>
            <person name="Plett K.L."/>
            <person name="Tsai I.J."/>
            <person name="Slot J."/>
            <person name="Sipos G."/>
            <person name="Plett J."/>
            <person name="Nagy L.G."/>
            <person name="Grigoriev I.V."/>
        </authorList>
    </citation>
    <scope>NUCLEOTIDE SEQUENCE</scope>
    <source>
        <strain evidence="2">HWK02</strain>
    </source>
</reference>
<evidence type="ECO:0000313" key="3">
    <source>
        <dbReference type="Proteomes" id="UP001175228"/>
    </source>
</evidence>
<dbReference type="Pfam" id="PF00557">
    <property type="entry name" value="Peptidase_M24"/>
    <property type="match status" value="1"/>
</dbReference>
<dbReference type="EMBL" id="JAUEPU010000004">
    <property type="protein sequence ID" value="KAK0502732.1"/>
    <property type="molecule type" value="Genomic_DNA"/>
</dbReference>
<sequence>MCNFVLSARNIVFQTARTGVVAKRVDGAPRLFPGLAEHAKYFTYRLEHDIGLEIHEDPYLDDRSDVILQTGKTFSDEPGVYMEAKVRARLEDCFRVAQNGSAMYLTAGVGGPASLPWKS</sequence>
<organism evidence="2 3">
    <name type="scientific">Armillaria luteobubalina</name>
    <dbReference type="NCBI Taxonomy" id="153913"/>
    <lineage>
        <taxon>Eukaryota</taxon>
        <taxon>Fungi</taxon>
        <taxon>Dikarya</taxon>
        <taxon>Basidiomycota</taxon>
        <taxon>Agaricomycotina</taxon>
        <taxon>Agaricomycetes</taxon>
        <taxon>Agaricomycetidae</taxon>
        <taxon>Agaricales</taxon>
        <taxon>Marasmiineae</taxon>
        <taxon>Physalacriaceae</taxon>
        <taxon>Armillaria</taxon>
    </lineage>
</organism>
<protein>
    <recommendedName>
        <fullName evidence="1">Peptidase M24 domain-containing protein</fullName>
    </recommendedName>
</protein>
<keyword evidence="3" id="KW-1185">Reference proteome</keyword>
<dbReference type="PANTHER" id="PTHR46112:SF9">
    <property type="entry name" value="XAA-PRO AMINOPEPTIDASE"/>
    <property type="match status" value="1"/>
</dbReference>
<comment type="caution">
    <text evidence="2">The sequence shown here is derived from an EMBL/GenBank/DDBJ whole genome shotgun (WGS) entry which is preliminary data.</text>
</comment>